<dbReference type="EMBL" id="ODYU01005228">
    <property type="protein sequence ID" value="SOQ45885.1"/>
    <property type="molecule type" value="Genomic_DNA"/>
</dbReference>
<protein>
    <submittedName>
        <fullName evidence="1">SFRICE_002720</fullName>
    </submittedName>
</protein>
<evidence type="ECO:0000313" key="1">
    <source>
        <dbReference type="EMBL" id="SOQ45885.1"/>
    </source>
</evidence>
<organism evidence="1">
    <name type="scientific">Spodoptera frugiperda</name>
    <name type="common">Fall armyworm</name>
    <dbReference type="NCBI Taxonomy" id="7108"/>
    <lineage>
        <taxon>Eukaryota</taxon>
        <taxon>Metazoa</taxon>
        <taxon>Ecdysozoa</taxon>
        <taxon>Arthropoda</taxon>
        <taxon>Hexapoda</taxon>
        <taxon>Insecta</taxon>
        <taxon>Pterygota</taxon>
        <taxon>Neoptera</taxon>
        <taxon>Endopterygota</taxon>
        <taxon>Lepidoptera</taxon>
        <taxon>Glossata</taxon>
        <taxon>Ditrysia</taxon>
        <taxon>Noctuoidea</taxon>
        <taxon>Noctuidae</taxon>
        <taxon>Amphipyrinae</taxon>
        <taxon>Spodoptera</taxon>
    </lineage>
</organism>
<sequence>MDLSMSCIETHTTAIDPHRTDRIIGNAYMRCVPMTISCVVGMFTNIQVSMHIIPRPKTICGSHRVDLSGNRTRYTLHGSQLPSHRRRAVVIVF</sequence>
<gene>
    <name evidence="1" type="ORF">SFRICE_002720</name>
</gene>
<reference evidence="1" key="1">
    <citation type="submission" date="2016-07" db="EMBL/GenBank/DDBJ databases">
        <authorList>
            <person name="Bretaudeau A."/>
        </authorList>
    </citation>
    <scope>NUCLEOTIDE SEQUENCE</scope>
    <source>
        <strain evidence="1">Rice</strain>
        <tissue evidence="1">Whole body</tissue>
    </source>
</reference>
<proteinExistence type="predicted"/>
<accession>A0A2H1VYI2</accession>
<dbReference type="AlphaFoldDB" id="A0A2H1VYI2"/>
<name>A0A2H1VYI2_SPOFR</name>